<dbReference type="SMART" id="SM00448">
    <property type="entry name" value="REC"/>
    <property type="match status" value="1"/>
</dbReference>
<keyword evidence="6" id="KW-0804">Transcription</keyword>
<accession>A0ABS5PPX2</accession>
<dbReference type="PROSITE" id="PS50110">
    <property type="entry name" value="RESPONSE_REGULATORY"/>
    <property type="match status" value="1"/>
</dbReference>
<evidence type="ECO:0000313" key="11">
    <source>
        <dbReference type="EMBL" id="MBS7526067.1"/>
    </source>
</evidence>
<dbReference type="EMBL" id="JAHBCL010000007">
    <property type="protein sequence ID" value="MBS7526067.1"/>
    <property type="molecule type" value="Genomic_DNA"/>
</dbReference>
<dbReference type="PANTHER" id="PTHR48111">
    <property type="entry name" value="REGULATOR OF RPOS"/>
    <property type="match status" value="1"/>
</dbReference>
<dbReference type="InterPro" id="IPR005561">
    <property type="entry name" value="ANTAR"/>
</dbReference>
<comment type="function">
    <text evidence="7">May play the central regulatory role in sporulation. It may be an element of the effector pathway responsible for the activation of sporulation genes in response to nutritional stress. Spo0A may act in concert with spo0H (a sigma factor) to control the expression of some genes that are critical to the sporulation process.</text>
</comment>
<dbReference type="PROSITE" id="PS50921">
    <property type="entry name" value="ANTAR"/>
    <property type="match status" value="1"/>
</dbReference>
<evidence type="ECO:0000256" key="4">
    <source>
        <dbReference type="ARBA" id="ARBA00023015"/>
    </source>
</evidence>
<protein>
    <recommendedName>
        <fullName evidence="1">Stage 0 sporulation protein A homolog</fullName>
    </recommendedName>
</protein>
<dbReference type="Pfam" id="PF03861">
    <property type="entry name" value="ANTAR"/>
    <property type="match status" value="1"/>
</dbReference>
<evidence type="ECO:0000256" key="8">
    <source>
        <dbReference type="PROSITE-ProRule" id="PRU00169"/>
    </source>
</evidence>
<name>A0ABS5PPX2_9FIRM</name>
<dbReference type="PIRSF" id="PIRSF036382">
    <property type="entry name" value="RR_antiterm"/>
    <property type="match status" value="1"/>
</dbReference>
<dbReference type="PANTHER" id="PTHR48111:SF1">
    <property type="entry name" value="TWO-COMPONENT RESPONSE REGULATOR ORR33"/>
    <property type="match status" value="1"/>
</dbReference>
<evidence type="ECO:0000256" key="5">
    <source>
        <dbReference type="ARBA" id="ARBA00023125"/>
    </source>
</evidence>
<evidence type="ECO:0000256" key="2">
    <source>
        <dbReference type="ARBA" id="ARBA00022553"/>
    </source>
</evidence>
<keyword evidence="12" id="KW-1185">Reference proteome</keyword>
<dbReference type="SMART" id="SM01012">
    <property type="entry name" value="ANTAR"/>
    <property type="match status" value="1"/>
</dbReference>
<keyword evidence="5" id="KW-0238">DNA-binding</keyword>
<dbReference type="InterPro" id="IPR039420">
    <property type="entry name" value="WalR-like"/>
</dbReference>
<reference evidence="11 12" key="1">
    <citation type="submission" date="2021-05" db="EMBL/GenBank/DDBJ databases">
        <title>Fusibacter ferrireducens sp. nov., an anaerobic, sulfur- and Fe-reducing bacterium isolated from the mangrove sediment.</title>
        <authorList>
            <person name="Qiu D."/>
        </authorList>
    </citation>
    <scope>NUCLEOTIDE SEQUENCE [LARGE SCALE GENOMIC DNA]</scope>
    <source>
        <strain evidence="11 12">DSM 12116</strain>
    </source>
</reference>
<gene>
    <name evidence="11" type="ORF">KHM83_05225</name>
</gene>
<dbReference type="Pfam" id="PF00072">
    <property type="entry name" value="Response_reg"/>
    <property type="match status" value="1"/>
</dbReference>
<dbReference type="RefSeq" id="WP_213235852.1">
    <property type="nucleotide sequence ID" value="NZ_JAHBCL010000007.1"/>
</dbReference>
<feature type="domain" description="Response regulatory" evidence="9">
    <location>
        <begin position="7"/>
        <end position="120"/>
    </location>
</feature>
<dbReference type="Proteomes" id="UP000746471">
    <property type="component" value="Unassembled WGS sequence"/>
</dbReference>
<keyword evidence="4" id="KW-0805">Transcription regulation</keyword>
<proteinExistence type="predicted"/>
<dbReference type="InterPro" id="IPR008327">
    <property type="entry name" value="Sig_transdc_resp-reg_antiterm"/>
</dbReference>
<keyword evidence="2 8" id="KW-0597">Phosphoprotein</keyword>
<evidence type="ECO:0000259" key="9">
    <source>
        <dbReference type="PROSITE" id="PS50110"/>
    </source>
</evidence>
<dbReference type="SUPFAM" id="SSF52172">
    <property type="entry name" value="CheY-like"/>
    <property type="match status" value="1"/>
</dbReference>
<organism evidence="11 12">
    <name type="scientific">Fusibacter paucivorans</name>
    <dbReference type="NCBI Taxonomy" id="76009"/>
    <lineage>
        <taxon>Bacteria</taxon>
        <taxon>Bacillati</taxon>
        <taxon>Bacillota</taxon>
        <taxon>Clostridia</taxon>
        <taxon>Eubacteriales</taxon>
        <taxon>Eubacteriales Family XII. Incertae Sedis</taxon>
        <taxon>Fusibacter</taxon>
    </lineage>
</organism>
<evidence type="ECO:0000256" key="7">
    <source>
        <dbReference type="ARBA" id="ARBA00024867"/>
    </source>
</evidence>
<dbReference type="InterPro" id="IPR036388">
    <property type="entry name" value="WH-like_DNA-bd_sf"/>
</dbReference>
<dbReference type="Gene3D" id="3.40.50.2300">
    <property type="match status" value="1"/>
</dbReference>
<keyword evidence="3" id="KW-0902">Two-component regulatory system</keyword>
<sequence length="194" mass="22240">MKAVRSKILIVEQQVSIRTKICTWLSQEGYAIFECKDAFKTLRLARQILPDLILLDTSIRGINTKQLIEIIETDQLSKVVLTAESINDDFMQLLDETTLKKFVKKPIDRNDMMEIVKASLVAINEAKKAKSQRDRELTDSAKAAAIVKAKELIMSKWNLTEDQAYAYLRKKSMNYSVPIEYIAKAVIKKYQPKP</sequence>
<evidence type="ECO:0000256" key="3">
    <source>
        <dbReference type="ARBA" id="ARBA00023012"/>
    </source>
</evidence>
<evidence type="ECO:0000313" key="12">
    <source>
        <dbReference type="Proteomes" id="UP000746471"/>
    </source>
</evidence>
<dbReference type="InterPro" id="IPR001789">
    <property type="entry name" value="Sig_transdc_resp-reg_receiver"/>
</dbReference>
<feature type="modified residue" description="4-aspartylphosphate" evidence="8">
    <location>
        <position position="56"/>
    </location>
</feature>
<dbReference type="InterPro" id="IPR011006">
    <property type="entry name" value="CheY-like_superfamily"/>
</dbReference>
<feature type="domain" description="ANTAR" evidence="10">
    <location>
        <begin position="126"/>
        <end position="187"/>
    </location>
</feature>
<comment type="caution">
    <text evidence="11">The sequence shown here is derived from an EMBL/GenBank/DDBJ whole genome shotgun (WGS) entry which is preliminary data.</text>
</comment>
<evidence type="ECO:0000259" key="10">
    <source>
        <dbReference type="PROSITE" id="PS50921"/>
    </source>
</evidence>
<dbReference type="Gene3D" id="1.10.10.10">
    <property type="entry name" value="Winged helix-like DNA-binding domain superfamily/Winged helix DNA-binding domain"/>
    <property type="match status" value="1"/>
</dbReference>
<evidence type="ECO:0000256" key="1">
    <source>
        <dbReference type="ARBA" id="ARBA00018672"/>
    </source>
</evidence>
<evidence type="ECO:0000256" key="6">
    <source>
        <dbReference type="ARBA" id="ARBA00023163"/>
    </source>
</evidence>